<dbReference type="EMBL" id="CP016070">
    <property type="protein sequence ID" value="AOW80810.1"/>
    <property type="molecule type" value="Genomic_DNA"/>
</dbReference>
<evidence type="ECO:0000313" key="3">
    <source>
        <dbReference type="Proteomes" id="UP000185608"/>
    </source>
</evidence>
<proteinExistence type="predicted"/>
<reference evidence="2 3" key="1">
    <citation type="submission" date="2016-06" db="EMBL/GenBank/DDBJ databases">
        <title>Discovery of anaerobic lithoheterotrophic haloarchaeon capable of sulfur respiration by hydrogen and formate.</title>
        <authorList>
            <person name="Sorokin D.Y."/>
            <person name="Kublanov I.V."/>
            <person name="Roman P."/>
            <person name="Sinninghe Damste J.S."/>
            <person name="Golyshin P.N."/>
            <person name="Rojo D."/>
            <person name="Ciordia S."/>
            <person name="Mena Md.C."/>
            <person name="Ferrer M."/>
            <person name="Smedile F."/>
            <person name="Messina E."/>
            <person name="La Cono V."/>
            <person name="Yakimov M.M."/>
        </authorList>
    </citation>
    <scope>NUCLEOTIDE SEQUENCE [LARGE SCALE GENOMIC DNA]</scope>
    <source>
        <strain evidence="2 3">HTSR1</strain>
    </source>
</reference>
<evidence type="ECO:0000313" key="2">
    <source>
        <dbReference type="EMBL" id="AOW80810.1"/>
    </source>
</evidence>
<sequence length="489" mass="53877">MRRRLGALALAVLLVTAGCVGAPTPQQFEPGGEDPTATGLDPTPTSNPPPDPETDRLGWEDGYWHNETLDVDPSDGLNRSELDAVVARGMARVEAIRGLEFEEPVPVEIIDRATFRNRSLSDSNHSTAQRLHQNVKFEATFFLGEDESAIQQRSANTASAVMGYYAPGNHSITIVSDSGPPLQLNEVTLAQELFHAVQESTFEVSKLSGDTEERHNAKLGIIEGDGNYVDYLYEKRYSEALVMPDGSGGGGGDSSTHLGMLALRLQPYSDGPVFVESIRQQSGWAGVNAVYDRPPESTEQTIHPERYPDNKPRHVIVQDRSGPDWSVPDQGEGAIDYAQFGEGGLYVMLWYPSHVETTERNEVTDVVVPYRHFFRTEDPLDMYNYSHPATTGWAGERLVPYVRNDSAATNETGYVWKIAWESNSDAREFQAAYEELLDYHGASAVEGLSDTYRIDEGKFADAFRVTRSGSTVTIVNAPTVEELDAVHAT</sequence>
<dbReference type="NCBIfam" id="NF038145">
    <property type="entry name" value="Hvo_1808_fam"/>
    <property type="match status" value="1"/>
</dbReference>
<dbReference type="AlphaFoldDB" id="A0A1D8S617"/>
<dbReference type="KEGG" id="halh:HTSR_1639"/>
<gene>
    <name evidence="2" type="ORF">HTSR_1639</name>
</gene>
<dbReference type="RefSeq" id="WP_070365476.1">
    <property type="nucleotide sequence ID" value="NZ_CP016070.1"/>
</dbReference>
<evidence type="ECO:0000256" key="1">
    <source>
        <dbReference type="SAM" id="MobiDB-lite"/>
    </source>
</evidence>
<dbReference type="PATRIC" id="fig|1855411.3.peg.1643"/>
<organism evidence="2 3">
    <name type="scientific">Halodesulfurarchaeum formicicum</name>
    <dbReference type="NCBI Taxonomy" id="1873524"/>
    <lineage>
        <taxon>Archaea</taxon>
        <taxon>Methanobacteriati</taxon>
        <taxon>Methanobacteriota</taxon>
        <taxon>Stenosarchaea group</taxon>
        <taxon>Halobacteria</taxon>
        <taxon>Halobacteriales</taxon>
        <taxon>Halobacteriaceae</taxon>
        <taxon>Halodesulfurarchaeum</taxon>
    </lineage>
</organism>
<dbReference type="PROSITE" id="PS51257">
    <property type="entry name" value="PROKAR_LIPOPROTEIN"/>
    <property type="match status" value="1"/>
</dbReference>
<dbReference type="STRING" id="1873524.HSR6_1708"/>
<dbReference type="Proteomes" id="UP000185608">
    <property type="component" value="Chromosome"/>
</dbReference>
<accession>A0A1D8S617</accession>
<dbReference type="InterPro" id="IPR047792">
    <property type="entry name" value="Hvo_1808-like"/>
</dbReference>
<name>A0A1D8S617_9EURY</name>
<dbReference type="GeneID" id="29829627"/>
<protein>
    <recommendedName>
        <fullName evidence="4">Lipoprotein</fullName>
    </recommendedName>
</protein>
<evidence type="ECO:0008006" key="4">
    <source>
        <dbReference type="Google" id="ProtNLM"/>
    </source>
</evidence>
<feature type="region of interest" description="Disordered" evidence="1">
    <location>
        <begin position="24"/>
        <end position="60"/>
    </location>
</feature>